<organism evidence="1 2">
    <name type="scientific">Eretmocerus hayati</name>
    <dbReference type="NCBI Taxonomy" id="131215"/>
    <lineage>
        <taxon>Eukaryota</taxon>
        <taxon>Metazoa</taxon>
        <taxon>Ecdysozoa</taxon>
        <taxon>Arthropoda</taxon>
        <taxon>Hexapoda</taxon>
        <taxon>Insecta</taxon>
        <taxon>Pterygota</taxon>
        <taxon>Neoptera</taxon>
        <taxon>Endopterygota</taxon>
        <taxon>Hymenoptera</taxon>
        <taxon>Apocrita</taxon>
        <taxon>Proctotrupomorpha</taxon>
        <taxon>Chalcidoidea</taxon>
        <taxon>Aphelinidae</taxon>
        <taxon>Aphelininae</taxon>
        <taxon>Eretmocerus</taxon>
    </lineage>
</organism>
<gene>
    <name evidence="1" type="ORF">QAD02_009691</name>
</gene>
<name>A0ACC2NBA3_9HYME</name>
<accession>A0ACC2NBA3</accession>
<reference evidence="1" key="1">
    <citation type="submission" date="2023-04" db="EMBL/GenBank/DDBJ databases">
        <title>A chromosome-level genome assembly of the parasitoid wasp Eretmocerus hayati.</title>
        <authorList>
            <person name="Zhong Y."/>
            <person name="Liu S."/>
            <person name="Liu Y."/>
        </authorList>
    </citation>
    <scope>NUCLEOTIDE SEQUENCE</scope>
    <source>
        <strain evidence="1">ZJU_SS_LIU_2023</strain>
    </source>
</reference>
<protein>
    <submittedName>
        <fullName evidence="1">Uncharacterized protein</fullName>
    </submittedName>
</protein>
<evidence type="ECO:0000313" key="2">
    <source>
        <dbReference type="Proteomes" id="UP001239111"/>
    </source>
</evidence>
<evidence type="ECO:0000313" key="1">
    <source>
        <dbReference type="EMBL" id="KAJ8668028.1"/>
    </source>
</evidence>
<dbReference type="Proteomes" id="UP001239111">
    <property type="component" value="Chromosome 4"/>
</dbReference>
<sequence>MPHTIIVGAGEFGAQSSKTGEAGSNTDAKAPTRAPTNISCAYQRYQNDKDGNTDEVFFSDAGHGNCFDNLRKSGQLSDFTVIVEDKKLYVHKVILAAVIPYYAKIFCTNGSDKSNVHCQTACSDIESLEACIEFAYSGRIRINRNNVTRLLMTAKDLSLAVVKDACINFIEQHSNSRNVLGYLQFAFTNKENSMIEYLENKIAHLFTTIPKNKEFFDLAYGLLRSIISRDDLNVSSEQEVYETVMKWVNHDFSSRETYLAELLRKVRLNVISVEYLLDKVASDDRIRKSEECRDIIDEAKSYHLSTFRKNRFDYVLARSCDNVSGYIHVLSTQNEGQITVEVYNPSANTWKCQEYKIPCATRKNFAVVHFRKKIYFLGGEKDDRAVSIVGAYNIIDGSYQELTSMKQQRRYFGVAVLNDFIYACGGSSDKLVLKSVERYCIESNSWEFVKPMNKGRQRAGIVASAGYIYAIGGCIDSETVLNSVERYDPRANKWVFVEQMPVPKKSFGTAALGGKLFVIGGASKNVNCLNVYGNKCLVYDPETDWWESCADLAESKGNIPVIIHEGRIWTIGGDRGIEGYVKTIEIFDPKTNSWSIGPSLPFLFGGATAILTPICNEFADDDDEH</sequence>
<keyword evidence="2" id="KW-1185">Reference proteome</keyword>
<comment type="caution">
    <text evidence="1">The sequence shown here is derived from an EMBL/GenBank/DDBJ whole genome shotgun (WGS) entry which is preliminary data.</text>
</comment>
<proteinExistence type="predicted"/>
<dbReference type="EMBL" id="CM056744">
    <property type="protein sequence ID" value="KAJ8668028.1"/>
    <property type="molecule type" value="Genomic_DNA"/>
</dbReference>